<accession>A0A9D1LY56</accession>
<name>A0A9D1LY56_9FIRM</name>
<proteinExistence type="predicted"/>
<feature type="chain" id="PRO_5038890603" evidence="2">
    <location>
        <begin position="26"/>
        <end position="200"/>
    </location>
</feature>
<dbReference type="AlphaFoldDB" id="A0A9D1LY56"/>
<feature type="signal peptide" evidence="2">
    <location>
        <begin position="1"/>
        <end position="25"/>
    </location>
</feature>
<reference evidence="3" key="2">
    <citation type="journal article" date="2021" name="PeerJ">
        <title>Extensive microbial diversity within the chicken gut microbiome revealed by metagenomics and culture.</title>
        <authorList>
            <person name="Gilroy R."/>
            <person name="Ravi A."/>
            <person name="Getino M."/>
            <person name="Pursley I."/>
            <person name="Horton D.L."/>
            <person name="Alikhan N.F."/>
            <person name="Baker D."/>
            <person name="Gharbi K."/>
            <person name="Hall N."/>
            <person name="Watson M."/>
            <person name="Adriaenssens E.M."/>
            <person name="Foster-Nyarko E."/>
            <person name="Jarju S."/>
            <person name="Secka A."/>
            <person name="Antonio M."/>
            <person name="Oren A."/>
            <person name="Chaudhuri R.R."/>
            <person name="La Ragione R."/>
            <person name="Hildebrand F."/>
            <person name="Pallen M.J."/>
        </authorList>
    </citation>
    <scope>NUCLEOTIDE SEQUENCE</scope>
    <source>
        <strain evidence="3">ChiGjej1B1-1684</strain>
    </source>
</reference>
<comment type="caution">
    <text evidence="3">The sequence shown here is derived from an EMBL/GenBank/DDBJ whole genome shotgun (WGS) entry which is preliminary data.</text>
</comment>
<keyword evidence="1" id="KW-0472">Membrane</keyword>
<dbReference type="Proteomes" id="UP000824118">
    <property type="component" value="Unassembled WGS sequence"/>
</dbReference>
<reference evidence="3" key="1">
    <citation type="submission" date="2020-10" db="EMBL/GenBank/DDBJ databases">
        <authorList>
            <person name="Gilroy R."/>
        </authorList>
    </citation>
    <scope>NUCLEOTIDE SEQUENCE</scope>
    <source>
        <strain evidence="3">ChiGjej1B1-1684</strain>
    </source>
</reference>
<sequence>MKNIKKRALSIFLAMIFLILPLQIAAVNAEEIETNETLVNVVVTDSDGLTIVAQVPETYVEEYESMLENPEFRQEQIEEAQRSMIQTRLPEGKIMYQKEMDIDDIEREYKRVKGTSVITDSYLYGIDFVVTTFYTLFGGFWGAAASFLVSAISIVSFKPEAWWSESFIMILTGEINCVRVTHIENTKPTYPAAYLIYERL</sequence>
<organism evidence="3 4">
    <name type="scientific">Candidatus Limousia pullorum</name>
    <dbReference type="NCBI Taxonomy" id="2840860"/>
    <lineage>
        <taxon>Bacteria</taxon>
        <taxon>Bacillati</taxon>
        <taxon>Bacillota</taxon>
        <taxon>Clostridia</taxon>
        <taxon>Eubacteriales</taxon>
        <taxon>Oscillospiraceae</taxon>
        <taxon>Oscillospiraceae incertae sedis</taxon>
        <taxon>Candidatus Limousia</taxon>
    </lineage>
</organism>
<evidence type="ECO:0000313" key="4">
    <source>
        <dbReference type="Proteomes" id="UP000824118"/>
    </source>
</evidence>
<evidence type="ECO:0000313" key="3">
    <source>
        <dbReference type="EMBL" id="HIU50021.1"/>
    </source>
</evidence>
<gene>
    <name evidence="3" type="ORF">IAD22_03305</name>
</gene>
<keyword evidence="2" id="KW-0732">Signal</keyword>
<protein>
    <submittedName>
        <fullName evidence="3">Uncharacterized protein</fullName>
    </submittedName>
</protein>
<evidence type="ECO:0000256" key="2">
    <source>
        <dbReference type="SAM" id="SignalP"/>
    </source>
</evidence>
<dbReference type="EMBL" id="DVNG01000044">
    <property type="protein sequence ID" value="HIU50021.1"/>
    <property type="molecule type" value="Genomic_DNA"/>
</dbReference>
<keyword evidence="1" id="KW-1133">Transmembrane helix</keyword>
<keyword evidence="1" id="KW-0812">Transmembrane</keyword>
<evidence type="ECO:0000256" key="1">
    <source>
        <dbReference type="SAM" id="Phobius"/>
    </source>
</evidence>
<feature type="transmembrane region" description="Helical" evidence="1">
    <location>
        <begin position="133"/>
        <end position="157"/>
    </location>
</feature>